<protein>
    <submittedName>
        <fullName evidence="1">RING-type domain-containing protein</fullName>
    </submittedName>
</protein>
<dbReference type="EMBL" id="VUJU01017470">
    <property type="protein sequence ID" value="KAF0682771.1"/>
    <property type="molecule type" value="Genomic_DNA"/>
</dbReference>
<reference evidence="1 2" key="1">
    <citation type="submission" date="2019-08" db="EMBL/GenBank/DDBJ databases">
        <title>Whole genome of Aphis craccivora.</title>
        <authorList>
            <person name="Voronova N.V."/>
            <person name="Shulinski R.S."/>
            <person name="Bandarenka Y.V."/>
            <person name="Zhorov D.G."/>
            <person name="Warner D."/>
        </authorList>
    </citation>
    <scope>NUCLEOTIDE SEQUENCE [LARGE SCALE GENOMIC DNA]</scope>
    <source>
        <strain evidence="1">180601</strain>
        <tissue evidence="1">Whole Body</tissue>
    </source>
</reference>
<comment type="caution">
    <text evidence="1">The sequence shown here is derived from an EMBL/GenBank/DDBJ whole genome shotgun (WGS) entry which is preliminary data.</text>
</comment>
<gene>
    <name evidence="1" type="ORF">FWK35_00037786</name>
</gene>
<accession>A0A6G0VHA8</accession>
<organism evidence="1 2">
    <name type="scientific">Aphis craccivora</name>
    <name type="common">Cowpea aphid</name>
    <dbReference type="NCBI Taxonomy" id="307492"/>
    <lineage>
        <taxon>Eukaryota</taxon>
        <taxon>Metazoa</taxon>
        <taxon>Ecdysozoa</taxon>
        <taxon>Arthropoda</taxon>
        <taxon>Hexapoda</taxon>
        <taxon>Insecta</taxon>
        <taxon>Pterygota</taxon>
        <taxon>Neoptera</taxon>
        <taxon>Paraneoptera</taxon>
        <taxon>Hemiptera</taxon>
        <taxon>Sternorrhyncha</taxon>
        <taxon>Aphidomorpha</taxon>
        <taxon>Aphidoidea</taxon>
        <taxon>Aphididae</taxon>
        <taxon>Aphidini</taxon>
        <taxon>Aphis</taxon>
        <taxon>Aphis</taxon>
    </lineage>
</organism>
<feature type="non-terminal residue" evidence="1">
    <location>
        <position position="52"/>
    </location>
</feature>
<dbReference type="OrthoDB" id="10595898at2759"/>
<sequence>MTLPHLPSDMEEYYGNQFSINLGFLNIQNLDHLRGIEQQSRMDFSRAIDGLP</sequence>
<evidence type="ECO:0000313" key="2">
    <source>
        <dbReference type="Proteomes" id="UP000478052"/>
    </source>
</evidence>
<keyword evidence="2" id="KW-1185">Reference proteome</keyword>
<evidence type="ECO:0000313" key="1">
    <source>
        <dbReference type="EMBL" id="KAF0682771.1"/>
    </source>
</evidence>
<dbReference type="AlphaFoldDB" id="A0A6G0VHA8"/>
<dbReference type="Proteomes" id="UP000478052">
    <property type="component" value="Unassembled WGS sequence"/>
</dbReference>
<name>A0A6G0VHA8_APHCR</name>
<proteinExistence type="predicted"/>